<dbReference type="SFLD" id="SFLDS00029">
    <property type="entry name" value="Radical_SAM"/>
    <property type="match status" value="1"/>
</dbReference>
<dbReference type="SFLD" id="SFLDG01108">
    <property type="entry name" value="Uncharacterised_Radical_SAM_Su"/>
    <property type="match status" value="1"/>
</dbReference>
<feature type="domain" description="DUF8061" evidence="2">
    <location>
        <begin position="296"/>
        <end position="365"/>
    </location>
</feature>
<dbReference type="InterPro" id="IPR058374">
    <property type="entry name" value="DUF8061"/>
</dbReference>
<dbReference type="STRING" id="1267564.SAMN05192561_101197"/>
<dbReference type="InterPro" id="IPR058240">
    <property type="entry name" value="rSAM_sf"/>
</dbReference>
<proteinExistence type="predicted"/>
<dbReference type="InterPro" id="IPR007197">
    <property type="entry name" value="rSAM"/>
</dbReference>
<dbReference type="GO" id="GO:0051536">
    <property type="term" value="F:iron-sulfur cluster binding"/>
    <property type="evidence" value="ECO:0007669"/>
    <property type="project" value="InterPro"/>
</dbReference>
<keyword evidence="4" id="KW-1185">Reference proteome</keyword>
<dbReference type="EMBL" id="FNWU01000001">
    <property type="protein sequence ID" value="SEH37474.1"/>
    <property type="molecule type" value="Genomic_DNA"/>
</dbReference>
<protein>
    <recommendedName>
        <fullName evidence="2">DUF8061 domain-containing protein</fullName>
    </recommendedName>
</protein>
<dbReference type="InterPro" id="IPR040087">
    <property type="entry name" value="MJ0021-like"/>
</dbReference>
<dbReference type="Proteomes" id="UP000199215">
    <property type="component" value="Unassembled WGS sequence"/>
</dbReference>
<dbReference type="SUPFAM" id="SSF102114">
    <property type="entry name" value="Radical SAM enzymes"/>
    <property type="match status" value="1"/>
</dbReference>
<feature type="coiled-coil region" evidence="1">
    <location>
        <begin position="268"/>
        <end position="295"/>
    </location>
</feature>
<keyword evidence="1" id="KW-0175">Coiled coil</keyword>
<evidence type="ECO:0000313" key="4">
    <source>
        <dbReference type="Proteomes" id="UP000199215"/>
    </source>
</evidence>
<evidence type="ECO:0000313" key="3">
    <source>
        <dbReference type="EMBL" id="SEH37474.1"/>
    </source>
</evidence>
<dbReference type="GO" id="GO:0003824">
    <property type="term" value="F:catalytic activity"/>
    <property type="evidence" value="ECO:0007669"/>
    <property type="project" value="InterPro"/>
</dbReference>
<sequence>MVTTTRRLVAVRDPATRDVTVRTLFEARAAIREQMISKGCEQCAKGGKMVLFVYGYCDQRDCFYCPLGEKRKNVTDVYANERLVEDDEDVITEAKRMDALGTSITGGEPQEALEKTCRYLRLLKDEFGEDHHTHLYTGIPGGRENMRRLSEAGLDEIRFHPPLELWGDLHGTEWEDILYIAREEGLTPAFEIPGIRAEPEFLEFLDEGAAEFCNVNEFEMSDGNYRRMQEEGFELQEGHMSAVKGSKDEAIVAEMASHEQVYFCTSVFKDAAQHRNRLKRMAKNVRREFDEITDDGTLVYGKTHADPERFDALGVPEEFYTVKSNHVEIAWWLLEEMIEDGDLNEGEIVEQYPTVDGTVVERTPVA</sequence>
<evidence type="ECO:0000259" key="2">
    <source>
        <dbReference type="Pfam" id="PF26257"/>
    </source>
</evidence>
<gene>
    <name evidence="3" type="ORF">SAMN05192561_101197</name>
</gene>
<name>A0A1H6HTL1_9EURY</name>
<dbReference type="PANTHER" id="PTHR43288:SF1">
    <property type="entry name" value="GLYCYL-RADICAL ENZYME ACTIVATING ENZYME MJ0021-RELATED"/>
    <property type="match status" value="1"/>
</dbReference>
<accession>A0A1H6HTL1</accession>
<dbReference type="CDD" id="cd01335">
    <property type="entry name" value="Radical_SAM"/>
    <property type="match status" value="1"/>
</dbReference>
<reference evidence="3 4" key="1">
    <citation type="submission" date="2016-10" db="EMBL/GenBank/DDBJ databases">
        <authorList>
            <person name="de Groot N.N."/>
        </authorList>
    </citation>
    <scope>NUCLEOTIDE SEQUENCE [LARGE SCALE GENOMIC DNA]</scope>
    <source>
        <strain evidence="3 4">IBRC-M10418</strain>
    </source>
</reference>
<evidence type="ECO:0000256" key="1">
    <source>
        <dbReference type="SAM" id="Coils"/>
    </source>
</evidence>
<dbReference type="AlphaFoldDB" id="A0A1H6HTL1"/>
<organism evidence="3 4">
    <name type="scientific">Halopenitus malekzadehii</name>
    <dbReference type="NCBI Taxonomy" id="1267564"/>
    <lineage>
        <taxon>Archaea</taxon>
        <taxon>Methanobacteriati</taxon>
        <taxon>Methanobacteriota</taxon>
        <taxon>Stenosarchaea group</taxon>
        <taxon>Halobacteria</taxon>
        <taxon>Halobacteriales</taxon>
        <taxon>Haloferacaceae</taxon>
        <taxon>Halopenitus</taxon>
    </lineage>
</organism>
<dbReference type="Pfam" id="PF26257">
    <property type="entry name" value="DUF8061"/>
    <property type="match status" value="1"/>
</dbReference>
<dbReference type="PANTHER" id="PTHR43288">
    <property type="entry name" value="BIOTIN SYNTHASE-RELATED PROTEIN, RADICAL SAM SUPERFAMILY"/>
    <property type="match status" value="1"/>
</dbReference>